<evidence type="ECO:0000256" key="1">
    <source>
        <dbReference type="SAM" id="Phobius"/>
    </source>
</evidence>
<feature type="transmembrane region" description="Helical" evidence="1">
    <location>
        <begin position="38"/>
        <end position="57"/>
    </location>
</feature>
<gene>
    <name evidence="2" type="ORF">CONCODRAFT_4091</name>
</gene>
<name>A0A137PDI3_CONC2</name>
<keyword evidence="1" id="KW-0472">Membrane</keyword>
<keyword evidence="1" id="KW-1133">Transmembrane helix</keyword>
<dbReference type="AlphaFoldDB" id="A0A137PDI3"/>
<feature type="non-terminal residue" evidence="2">
    <location>
        <position position="79"/>
    </location>
</feature>
<keyword evidence="3" id="KW-1185">Reference proteome</keyword>
<dbReference type="Proteomes" id="UP000070444">
    <property type="component" value="Unassembled WGS sequence"/>
</dbReference>
<keyword evidence="1" id="KW-0812">Transmembrane</keyword>
<organism evidence="2 3">
    <name type="scientific">Conidiobolus coronatus (strain ATCC 28846 / CBS 209.66 / NRRL 28638)</name>
    <name type="common">Delacroixia coronata</name>
    <dbReference type="NCBI Taxonomy" id="796925"/>
    <lineage>
        <taxon>Eukaryota</taxon>
        <taxon>Fungi</taxon>
        <taxon>Fungi incertae sedis</taxon>
        <taxon>Zoopagomycota</taxon>
        <taxon>Entomophthoromycotina</taxon>
        <taxon>Entomophthoromycetes</taxon>
        <taxon>Entomophthorales</taxon>
        <taxon>Ancylistaceae</taxon>
        <taxon>Conidiobolus</taxon>
    </lineage>
</organism>
<dbReference type="EMBL" id="KQ964442">
    <property type="protein sequence ID" value="KXN73068.1"/>
    <property type="molecule type" value="Genomic_DNA"/>
</dbReference>
<accession>A0A137PDI3</accession>
<evidence type="ECO:0000313" key="2">
    <source>
        <dbReference type="EMBL" id="KXN73068.1"/>
    </source>
</evidence>
<sequence length="79" mass="8965">MSESKQDLEGQAPQYQELENNDNIVLKMSQIRSNFDNWTIYLGVLFLGMTVAILVNAQMNLFFVITSSFQSFDIGPVVD</sequence>
<evidence type="ECO:0000313" key="3">
    <source>
        <dbReference type="Proteomes" id="UP000070444"/>
    </source>
</evidence>
<proteinExistence type="predicted"/>
<reference evidence="2 3" key="1">
    <citation type="journal article" date="2015" name="Genome Biol. Evol.">
        <title>Phylogenomic analyses indicate that early fungi evolved digesting cell walls of algal ancestors of land plants.</title>
        <authorList>
            <person name="Chang Y."/>
            <person name="Wang S."/>
            <person name="Sekimoto S."/>
            <person name="Aerts A.L."/>
            <person name="Choi C."/>
            <person name="Clum A."/>
            <person name="LaButti K.M."/>
            <person name="Lindquist E.A."/>
            <person name="Yee Ngan C."/>
            <person name="Ohm R.A."/>
            <person name="Salamov A.A."/>
            <person name="Grigoriev I.V."/>
            <person name="Spatafora J.W."/>
            <person name="Berbee M.L."/>
        </authorList>
    </citation>
    <scope>NUCLEOTIDE SEQUENCE [LARGE SCALE GENOMIC DNA]</scope>
    <source>
        <strain evidence="2 3">NRRL 28638</strain>
    </source>
</reference>
<protein>
    <submittedName>
        <fullName evidence="2">Uncharacterized protein</fullName>
    </submittedName>
</protein>